<protein>
    <submittedName>
        <fullName evidence="1">Uncharacterized protein</fullName>
    </submittedName>
</protein>
<reference evidence="1" key="1">
    <citation type="submission" date="2023-04" db="EMBL/GenBank/DDBJ databases">
        <title>Draft Genome sequencing of Naganishia species isolated from polar environments using Oxford Nanopore Technology.</title>
        <authorList>
            <person name="Leo P."/>
            <person name="Venkateswaran K."/>
        </authorList>
    </citation>
    <scope>NUCLEOTIDE SEQUENCE</scope>
    <source>
        <strain evidence="1">MNA-CCFEE 5423</strain>
    </source>
</reference>
<sequence>MTTPAFASSPLYTLDSINALLTRLPAGSRRKEEDVTQIQLLSAKLSILQSSTPLSGFTNTRSVQPASRNASTNRNTDDKEQREGADAQQQQQQLDLTETRVELVDCYLRQGNLILGESEAVQVVAACKKVVKLFPPSKPTTGTSPAVPETDTTPNTISRPPSNSVTSSAAEPAVYSSVHHSLRWSRAYDRALSALLEIDTQRGITGRVERWRGMRDRLRSTQAVDRGMGE</sequence>
<proteinExistence type="predicted"/>
<comment type="caution">
    <text evidence="1">The sequence shown here is derived from an EMBL/GenBank/DDBJ whole genome shotgun (WGS) entry which is preliminary data.</text>
</comment>
<dbReference type="EMBL" id="JASBWT010000006">
    <property type="protein sequence ID" value="KAJ9103835.1"/>
    <property type="molecule type" value="Genomic_DNA"/>
</dbReference>
<name>A0ACC2VXK0_9TREE</name>
<gene>
    <name evidence="1" type="ORF">QFC21_002297</name>
</gene>
<evidence type="ECO:0000313" key="2">
    <source>
        <dbReference type="Proteomes" id="UP001227268"/>
    </source>
</evidence>
<accession>A0ACC2VXK0</accession>
<dbReference type="Proteomes" id="UP001227268">
    <property type="component" value="Unassembled WGS sequence"/>
</dbReference>
<organism evidence="1 2">
    <name type="scientific">Naganishia friedmannii</name>
    <dbReference type="NCBI Taxonomy" id="89922"/>
    <lineage>
        <taxon>Eukaryota</taxon>
        <taxon>Fungi</taxon>
        <taxon>Dikarya</taxon>
        <taxon>Basidiomycota</taxon>
        <taxon>Agaricomycotina</taxon>
        <taxon>Tremellomycetes</taxon>
        <taxon>Filobasidiales</taxon>
        <taxon>Filobasidiaceae</taxon>
        <taxon>Naganishia</taxon>
    </lineage>
</organism>
<evidence type="ECO:0000313" key="1">
    <source>
        <dbReference type="EMBL" id="KAJ9103835.1"/>
    </source>
</evidence>
<keyword evidence="2" id="KW-1185">Reference proteome</keyword>